<dbReference type="GeneID" id="114328577"/>
<feature type="compositionally biased region" description="Basic and acidic residues" evidence="1">
    <location>
        <begin position="56"/>
        <end position="71"/>
    </location>
</feature>
<sequence length="91" mass="10206">MSHSNSKKNQPKVKFSDTLTDFIVPEIKRPQRPAPPPSHVTDPQKELADSLPLCHPNEDYLKDFTPVKKEDTDGDGDSEQPKSKVIHFGVV</sequence>
<feature type="region of interest" description="Disordered" evidence="1">
    <location>
        <begin position="25"/>
        <end position="91"/>
    </location>
</feature>
<dbReference type="OrthoDB" id="10013020at2759"/>
<organism evidence="4">
    <name type="scientific">Diabrotica virgifera virgifera</name>
    <name type="common">western corn rootworm</name>
    <dbReference type="NCBI Taxonomy" id="50390"/>
    <lineage>
        <taxon>Eukaryota</taxon>
        <taxon>Metazoa</taxon>
        <taxon>Ecdysozoa</taxon>
        <taxon>Arthropoda</taxon>
        <taxon>Hexapoda</taxon>
        <taxon>Insecta</taxon>
        <taxon>Pterygota</taxon>
        <taxon>Neoptera</taxon>
        <taxon>Endopterygota</taxon>
        <taxon>Coleoptera</taxon>
        <taxon>Polyphaga</taxon>
        <taxon>Cucujiformia</taxon>
        <taxon>Chrysomeloidea</taxon>
        <taxon>Chrysomelidae</taxon>
        <taxon>Galerucinae</taxon>
        <taxon>Diabroticina</taxon>
        <taxon>Diabroticites</taxon>
        <taxon>Diabrotica</taxon>
    </lineage>
</organism>
<dbReference type="EnsemblMetazoa" id="XM_028277464.2">
    <property type="protein sequence ID" value="XP_028133265.1"/>
    <property type="gene ID" value="LOC114328577"/>
</dbReference>
<evidence type="ECO:0000313" key="4">
    <source>
        <dbReference type="RefSeq" id="XP_028133265.1"/>
    </source>
</evidence>
<protein>
    <submittedName>
        <fullName evidence="4">WD repeat-containing and planar cell polarity effector protein fritz-like</fullName>
    </submittedName>
</protein>
<dbReference type="KEGG" id="dvv:114328577"/>
<reference evidence="4" key="1">
    <citation type="submission" date="2025-04" db="UniProtKB">
        <authorList>
            <consortium name="RefSeq"/>
        </authorList>
    </citation>
    <scope>IDENTIFICATION</scope>
    <source>
        <tissue evidence="4">Whole insect</tissue>
    </source>
</reference>
<reference evidence="2" key="2">
    <citation type="submission" date="2025-05" db="UniProtKB">
        <authorList>
            <consortium name="EnsemblMetazoa"/>
        </authorList>
    </citation>
    <scope>IDENTIFICATION</scope>
</reference>
<dbReference type="Proteomes" id="UP001652700">
    <property type="component" value="Unplaced"/>
</dbReference>
<evidence type="ECO:0000313" key="2">
    <source>
        <dbReference type="EnsemblMetazoa" id="XP_028133265.1"/>
    </source>
</evidence>
<keyword evidence="3" id="KW-1185">Reference proteome</keyword>
<dbReference type="AlphaFoldDB" id="A0A6P7FJ90"/>
<dbReference type="RefSeq" id="XP_028133265.1">
    <property type="nucleotide sequence ID" value="XM_028277464.1"/>
</dbReference>
<evidence type="ECO:0000256" key="1">
    <source>
        <dbReference type="SAM" id="MobiDB-lite"/>
    </source>
</evidence>
<gene>
    <name evidence="4" type="primary">LOC114328577</name>
</gene>
<accession>A0A6P7FJ90</accession>
<name>A0A6P7FJ90_DIAVI</name>
<proteinExistence type="predicted"/>
<dbReference type="InParanoid" id="A0A6P7FJ90"/>
<evidence type="ECO:0000313" key="3">
    <source>
        <dbReference type="Proteomes" id="UP001652700"/>
    </source>
</evidence>